<keyword evidence="5" id="KW-0418">Kinase</keyword>
<dbReference type="EMBL" id="BMOE01000011">
    <property type="protein sequence ID" value="GGJ82992.1"/>
    <property type="molecule type" value="Genomic_DNA"/>
</dbReference>
<dbReference type="InterPro" id="IPR003660">
    <property type="entry name" value="HAMP_dom"/>
</dbReference>
<sequence>MKYTVVIRQPVPEAILGELTRELSKQFELTADQAAKLASRRSGRLMKPTTRKRAERLMQVFQSVGAQVTLEEVREDTTMLKDPFAAERPGLVGAATLPVPQVDTSPYAPAGTSAFPQGDALTGGPSPYGTGPLLSGESTFTGLPSGTQADWGSTTVATLPSQGWDAGLLPSDPLPTPEPFVQRDADLVTPEHVPSGVPEMNLGGLLGTSRPASTPDLPDDITALTPLPDNVYGLSGATFPSSAPLPTVTSEPITDDAWADFTGSLNSAPANSTSTPEVNNPTSIMTVETEADAKPARRSSLSRRVLLSTLLPLGLFTLLTLGFLVYALPNAQRQLITQNAQAVAVAVGSNLDVTDQNTVYAQLDALIKRSSVGFVQVNLPDGTTFFRSKNAYTDGPLSEQIAAWVQQHPDNSTFVQSGSPADSYRYQLALLEQVGAGDSDQAKALKQSVANPDNQKSTTITYLLSSINVTQNAQGDRAVGQGIKAASGTPLYSIVVGVPGDAAFALLRNTLLLVLGVALLAFMLAALLAARTARLVVQPIERLVRAADAISMGDLDRPVTVERNDEIGDLAQALERMRLSLEAAMERLRRRRKGV</sequence>
<dbReference type="InterPro" id="IPR050428">
    <property type="entry name" value="TCS_sensor_his_kinase"/>
</dbReference>
<dbReference type="PANTHER" id="PTHR45436">
    <property type="entry name" value="SENSOR HISTIDINE KINASE YKOH"/>
    <property type="match status" value="1"/>
</dbReference>
<evidence type="ECO:0000256" key="8">
    <source>
        <dbReference type="SAM" id="Phobius"/>
    </source>
</evidence>
<keyword evidence="3" id="KW-0597">Phosphoprotein</keyword>
<evidence type="ECO:0000313" key="11">
    <source>
        <dbReference type="Proteomes" id="UP000635726"/>
    </source>
</evidence>
<protein>
    <recommendedName>
        <fullName evidence="2">histidine kinase</fullName>
        <ecNumber evidence="2">2.7.13.3</ecNumber>
    </recommendedName>
</protein>
<keyword evidence="8" id="KW-1133">Transmembrane helix</keyword>
<dbReference type="Proteomes" id="UP000635726">
    <property type="component" value="Unassembled WGS sequence"/>
</dbReference>
<dbReference type="GO" id="GO:0000160">
    <property type="term" value="P:phosphorelay signal transduction system"/>
    <property type="evidence" value="ECO:0007669"/>
    <property type="project" value="UniProtKB-KW"/>
</dbReference>
<dbReference type="Gene3D" id="6.10.340.10">
    <property type="match status" value="1"/>
</dbReference>
<keyword evidence="11" id="KW-1185">Reference proteome</keyword>
<keyword evidence="4" id="KW-0808">Transferase</keyword>
<feature type="transmembrane region" description="Helical" evidence="8">
    <location>
        <begin position="511"/>
        <end position="530"/>
    </location>
</feature>
<feature type="compositionally biased region" description="Polar residues" evidence="7">
    <location>
        <begin position="263"/>
        <end position="281"/>
    </location>
</feature>
<evidence type="ECO:0000259" key="9">
    <source>
        <dbReference type="PROSITE" id="PS50885"/>
    </source>
</evidence>
<dbReference type="PROSITE" id="PS50885">
    <property type="entry name" value="HAMP"/>
    <property type="match status" value="1"/>
</dbReference>
<dbReference type="SMART" id="SM00304">
    <property type="entry name" value="HAMP"/>
    <property type="match status" value="1"/>
</dbReference>
<dbReference type="Pfam" id="PF00672">
    <property type="entry name" value="HAMP"/>
    <property type="match status" value="1"/>
</dbReference>
<organism evidence="10 11">
    <name type="scientific">Deinococcus aquiradiocola</name>
    <dbReference type="NCBI Taxonomy" id="393059"/>
    <lineage>
        <taxon>Bacteria</taxon>
        <taxon>Thermotogati</taxon>
        <taxon>Deinococcota</taxon>
        <taxon>Deinococci</taxon>
        <taxon>Deinococcales</taxon>
        <taxon>Deinococcaceae</taxon>
        <taxon>Deinococcus</taxon>
    </lineage>
</organism>
<evidence type="ECO:0000256" key="6">
    <source>
        <dbReference type="ARBA" id="ARBA00023012"/>
    </source>
</evidence>
<dbReference type="SUPFAM" id="SSF158472">
    <property type="entry name" value="HAMP domain-like"/>
    <property type="match status" value="1"/>
</dbReference>
<accession>A0A917UT11</accession>
<dbReference type="RefSeq" id="WP_188963980.1">
    <property type="nucleotide sequence ID" value="NZ_BMOE01000011.1"/>
</dbReference>
<feature type="region of interest" description="Disordered" evidence="7">
    <location>
        <begin position="262"/>
        <end position="281"/>
    </location>
</feature>
<feature type="compositionally biased region" description="Polar residues" evidence="7">
    <location>
        <begin position="136"/>
        <end position="146"/>
    </location>
</feature>
<dbReference type="PANTHER" id="PTHR45436:SF5">
    <property type="entry name" value="SENSOR HISTIDINE KINASE TRCS"/>
    <property type="match status" value="1"/>
</dbReference>
<comment type="caution">
    <text evidence="10">The sequence shown here is derived from an EMBL/GenBank/DDBJ whole genome shotgun (WGS) entry which is preliminary data.</text>
</comment>
<reference evidence="10" key="2">
    <citation type="submission" date="2020-09" db="EMBL/GenBank/DDBJ databases">
        <authorList>
            <person name="Sun Q."/>
            <person name="Ohkuma M."/>
        </authorList>
    </citation>
    <scope>NUCLEOTIDE SEQUENCE</scope>
    <source>
        <strain evidence="10">JCM 14371</strain>
    </source>
</reference>
<keyword evidence="6" id="KW-0902">Two-component regulatory system</keyword>
<feature type="transmembrane region" description="Helical" evidence="8">
    <location>
        <begin position="305"/>
        <end position="328"/>
    </location>
</feature>
<comment type="catalytic activity">
    <reaction evidence="1">
        <text>ATP + protein L-histidine = ADP + protein N-phospho-L-histidine.</text>
        <dbReference type="EC" id="2.7.13.3"/>
    </reaction>
</comment>
<dbReference type="EC" id="2.7.13.3" evidence="2"/>
<name>A0A917UT11_9DEIO</name>
<gene>
    <name evidence="10" type="ORF">GCM10008939_28620</name>
</gene>
<proteinExistence type="predicted"/>
<evidence type="ECO:0000256" key="7">
    <source>
        <dbReference type="SAM" id="MobiDB-lite"/>
    </source>
</evidence>
<reference evidence="10" key="1">
    <citation type="journal article" date="2014" name="Int. J. Syst. Evol. Microbiol.">
        <title>Complete genome sequence of Corynebacterium casei LMG S-19264T (=DSM 44701T), isolated from a smear-ripened cheese.</title>
        <authorList>
            <consortium name="US DOE Joint Genome Institute (JGI-PGF)"/>
            <person name="Walter F."/>
            <person name="Albersmeier A."/>
            <person name="Kalinowski J."/>
            <person name="Ruckert C."/>
        </authorList>
    </citation>
    <scope>NUCLEOTIDE SEQUENCE</scope>
    <source>
        <strain evidence="10">JCM 14371</strain>
    </source>
</reference>
<dbReference type="GO" id="GO:0016020">
    <property type="term" value="C:membrane"/>
    <property type="evidence" value="ECO:0007669"/>
    <property type="project" value="InterPro"/>
</dbReference>
<evidence type="ECO:0000313" key="10">
    <source>
        <dbReference type="EMBL" id="GGJ82992.1"/>
    </source>
</evidence>
<feature type="region of interest" description="Disordered" evidence="7">
    <location>
        <begin position="112"/>
        <end position="146"/>
    </location>
</feature>
<evidence type="ECO:0000256" key="1">
    <source>
        <dbReference type="ARBA" id="ARBA00000085"/>
    </source>
</evidence>
<feature type="domain" description="HAMP" evidence="9">
    <location>
        <begin position="534"/>
        <end position="586"/>
    </location>
</feature>
<evidence type="ECO:0000256" key="4">
    <source>
        <dbReference type="ARBA" id="ARBA00022679"/>
    </source>
</evidence>
<evidence type="ECO:0000256" key="2">
    <source>
        <dbReference type="ARBA" id="ARBA00012438"/>
    </source>
</evidence>
<keyword evidence="8" id="KW-0472">Membrane</keyword>
<dbReference type="CDD" id="cd06225">
    <property type="entry name" value="HAMP"/>
    <property type="match status" value="1"/>
</dbReference>
<keyword evidence="8" id="KW-0812">Transmembrane</keyword>
<dbReference type="GO" id="GO:0004673">
    <property type="term" value="F:protein histidine kinase activity"/>
    <property type="evidence" value="ECO:0007669"/>
    <property type="project" value="UniProtKB-EC"/>
</dbReference>
<dbReference type="AlphaFoldDB" id="A0A917UT11"/>
<evidence type="ECO:0000256" key="3">
    <source>
        <dbReference type="ARBA" id="ARBA00022553"/>
    </source>
</evidence>
<evidence type="ECO:0000256" key="5">
    <source>
        <dbReference type="ARBA" id="ARBA00022777"/>
    </source>
</evidence>